<comment type="caution">
    <text evidence="1">The sequence shown here is derived from an EMBL/GenBank/DDBJ whole genome shotgun (WGS) entry which is preliminary data.</text>
</comment>
<gene>
    <name evidence="1" type="ORF">NU09_2015</name>
</gene>
<accession>A0A444WAT0</accession>
<sequence>MASVVLVSFINCYVAVLVLNKGNLIDFAVSLIACKSLSLRKYVILNKRQCKVYLN</sequence>
<dbReference type="Proteomes" id="UP000289775">
    <property type="component" value="Unassembled WGS sequence"/>
</dbReference>
<reference evidence="1 2" key="1">
    <citation type="submission" date="2014-12" db="EMBL/GenBank/DDBJ databases">
        <title>Genome sequence of Flavobacterium beibuense RSKm HC5.</title>
        <authorList>
            <person name="Kim J.F."/>
            <person name="Song J.Y."/>
            <person name="Kwak M.-J."/>
            <person name="Lee S.-W."/>
        </authorList>
    </citation>
    <scope>NUCLEOTIDE SEQUENCE [LARGE SCALE GENOMIC DNA]</scope>
    <source>
        <strain evidence="1 2">RSKm HC5</strain>
    </source>
</reference>
<dbReference type="EMBL" id="JUIW01000006">
    <property type="protein sequence ID" value="RYJ42916.1"/>
    <property type="molecule type" value="Genomic_DNA"/>
</dbReference>
<proteinExistence type="predicted"/>
<evidence type="ECO:0000313" key="1">
    <source>
        <dbReference type="EMBL" id="RYJ42916.1"/>
    </source>
</evidence>
<keyword evidence="2" id="KW-1185">Reference proteome</keyword>
<organism evidence="1 2">
    <name type="scientific">Flavobacterium beibuense</name>
    <dbReference type="NCBI Taxonomy" id="657326"/>
    <lineage>
        <taxon>Bacteria</taxon>
        <taxon>Pseudomonadati</taxon>
        <taxon>Bacteroidota</taxon>
        <taxon>Flavobacteriia</taxon>
        <taxon>Flavobacteriales</taxon>
        <taxon>Flavobacteriaceae</taxon>
        <taxon>Flavobacterium</taxon>
    </lineage>
</organism>
<name>A0A444WAT0_9FLAO</name>
<evidence type="ECO:0000313" key="2">
    <source>
        <dbReference type="Proteomes" id="UP000289775"/>
    </source>
</evidence>
<protein>
    <submittedName>
        <fullName evidence="1">Uncharacterized protein</fullName>
    </submittedName>
</protein>
<dbReference type="AlphaFoldDB" id="A0A444WAT0"/>